<dbReference type="EMBL" id="JBBKAI010000002">
    <property type="protein sequence ID" value="MEJ8658209.1"/>
    <property type="molecule type" value="Genomic_DNA"/>
</dbReference>
<keyword evidence="2" id="KW-1185">Reference proteome</keyword>
<reference evidence="1" key="1">
    <citation type="submission" date="2024-03" db="EMBL/GenBank/DDBJ databases">
        <title>Novel Streptomyces species of biotechnological and ecological value are a feature of Machair soil.</title>
        <authorList>
            <person name="Prole J.R."/>
            <person name="Goodfellow M."/>
            <person name="Allenby N."/>
            <person name="Ward A.C."/>
        </authorList>
    </citation>
    <scope>NUCLEOTIDE SEQUENCE</scope>
    <source>
        <strain evidence="1">MS1.AVA.4</strain>
    </source>
</reference>
<evidence type="ECO:0000313" key="1">
    <source>
        <dbReference type="EMBL" id="MEJ8658209.1"/>
    </source>
</evidence>
<organism evidence="1 2">
    <name type="scientific">Streptomyces pratisoli</name>
    <dbReference type="NCBI Taxonomy" id="3139917"/>
    <lineage>
        <taxon>Bacteria</taxon>
        <taxon>Bacillati</taxon>
        <taxon>Actinomycetota</taxon>
        <taxon>Actinomycetes</taxon>
        <taxon>Kitasatosporales</taxon>
        <taxon>Streptomycetaceae</taxon>
        <taxon>Streptomyces</taxon>
    </lineage>
</organism>
<proteinExistence type="predicted"/>
<sequence length="50" mass="5209">MQNLQNVQNMGTGTRTARRNGDAGGTFAAVTVIALIAVAIGLLGYMIAMR</sequence>
<evidence type="ECO:0000313" key="2">
    <source>
        <dbReference type="Proteomes" id="UP001375539"/>
    </source>
</evidence>
<gene>
    <name evidence="1" type="ORF">WKI58_17000</name>
</gene>
<accession>A0ACC6QIL9</accession>
<comment type="caution">
    <text evidence="1">The sequence shown here is derived from an EMBL/GenBank/DDBJ whole genome shotgun (WGS) entry which is preliminary data.</text>
</comment>
<dbReference type="Proteomes" id="UP001375539">
    <property type="component" value="Unassembled WGS sequence"/>
</dbReference>
<name>A0ACC6QIL9_9ACTN</name>
<protein>
    <submittedName>
        <fullName evidence="1">Uncharacterized protein</fullName>
    </submittedName>
</protein>